<keyword evidence="4" id="KW-1185">Reference proteome</keyword>
<keyword evidence="2" id="KW-0328">Glycosyltransferase</keyword>
<comment type="caution">
    <text evidence="3">The sequence shown here is derived from an EMBL/GenBank/DDBJ whole genome shotgun (WGS) entry which is preliminary data.</text>
</comment>
<sequence length="243" mass="27810">MEKNQNQLKPHIIIIAPPFQGHLNPSIQLTLNLASKSFTVTFVNTDWTHHQITKARKHLKPENNDHLFSGSGLDIRYRTISDGFPLSFDRSLNREQYMEGRIHVFPTYVDEFVGQLMGSGSDPPPTCLVADTFYTWGSTIARKYALVHVSFWTQPALVLTLYYHLDLLKKKGHYGANRKLVSSNEIAERIKFFMSGERSHELRNAVEEVRKKVENALSSNGSSKKNFDKFVEDLKAKIESNKN</sequence>
<keyword evidence="2" id="KW-0808">Transferase</keyword>
<dbReference type="EMBL" id="WHWC01000009">
    <property type="protein sequence ID" value="KAG8376586.1"/>
    <property type="molecule type" value="Genomic_DNA"/>
</dbReference>
<dbReference type="PANTHER" id="PTHR11926:SF1494">
    <property type="entry name" value="FLAVONOL 3-O-GLUCOSYLTRANSFERASE UGT76E12-RELATED"/>
    <property type="match status" value="1"/>
</dbReference>
<dbReference type="Gene3D" id="3.40.50.2000">
    <property type="entry name" value="Glycogen Phosphorylase B"/>
    <property type="match status" value="1"/>
</dbReference>
<dbReference type="GO" id="GO:0080044">
    <property type="term" value="F:quercetin 7-O-glucosyltransferase activity"/>
    <property type="evidence" value="ECO:0007669"/>
    <property type="project" value="TreeGrafter"/>
</dbReference>
<dbReference type="SUPFAM" id="SSF53756">
    <property type="entry name" value="UDP-Glycosyltransferase/glycogen phosphorylase"/>
    <property type="match status" value="2"/>
</dbReference>
<protein>
    <submittedName>
        <fullName evidence="3">Uncharacterized protein</fullName>
    </submittedName>
</protein>
<organism evidence="3 4">
    <name type="scientific">Buddleja alternifolia</name>
    <dbReference type="NCBI Taxonomy" id="168488"/>
    <lineage>
        <taxon>Eukaryota</taxon>
        <taxon>Viridiplantae</taxon>
        <taxon>Streptophyta</taxon>
        <taxon>Embryophyta</taxon>
        <taxon>Tracheophyta</taxon>
        <taxon>Spermatophyta</taxon>
        <taxon>Magnoliopsida</taxon>
        <taxon>eudicotyledons</taxon>
        <taxon>Gunneridae</taxon>
        <taxon>Pentapetalae</taxon>
        <taxon>asterids</taxon>
        <taxon>lamiids</taxon>
        <taxon>Lamiales</taxon>
        <taxon>Scrophulariaceae</taxon>
        <taxon>Buddlejeae</taxon>
        <taxon>Buddleja</taxon>
    </lineage>
</organism>
<evidence type="ECO:0000256" key="2">
    <source>
        <dbReference type="ARBA" id="ARBA00022676"/>
    </source>
</evidence>
<dbReference type="AlphaFoldDB" id="A0AAV6X071"/>
<evidence type="ECO:0000313" key="4">
    <source>
        <dbReference type="Proteomes" id="UP000826271"/>
    </source>
</evidence>
<gene>
    <name evidence="3" type="ORF">BUALT_Bualt09G0079000</name>
</gene>
<comment type="similarity">
    <text evidence="1">Belongs to the UDP-glycosyltransferase family.</text>
</comment>
<reference evidence="3" key="1">
    <citation type="submission" date="2019-10" db="EMBL/GenBank/DDBJ databases">
        <authorList>
            <person name="Zhang R."/>
            <person name="Pan Y."/>
            <person name="Wang J."/>
            <person name="Ma R."/>
            <person name="Yu S."/>
        </authorList>
    </citation>
    <scope>NUCLEOTIDE SEQUENCE</scope>
    <source>
        <strain evidence="3">LA-IB0</strain>
        <tissue evidence="3">Leaf</tissue>
    </source>
</reference>
<proteinExistence type="inferred from homology"/>
<dbReference type="PANTHER" id="PTHR11926">
    <property type="entry name" value="GLUCOSYL/GLUCURONOSYL TRANSFERASES"/>
    <property type="match status" value="1"/>
</dbReference>
<evidence type="ECO:0000256" key="1">
    <source>
        <dbReference type="ARBA" id="ARBA00009995"/>
    </source>
</evidence>
<evidence type="ECO:0000313" key="3">
    <source>
        <dbReference type="EMBL" id="KAG8376586.1"/>
    </source>
</evidence>
<accession>A0AAV6X071</accession>
<name>A0AAV6X071_9LAMI</name>
<dbReference type="Proteomes" id="UP000826271">
    <property type="component" value="Unassembled WGS sequence"/>
</dbReference>
<dbReference type="GO" id="GO:0080043">
    <property type="term" value="F:quercetin 3-O-glucosyltransferase activity"/>
    <property type="evidence" value="ECO:0007669"/>
    <property type="project" value="TreeGrafter"/>
</dbReference>